<evidence type="ECO:0000313" key="17">
    <source>
        <dbReference type="EMBL" id="KAK7019701.1"/>
    </source>
</evidence>
<evidence type="ECO:0000256" key="11">
    <source>
        <dbReference type="ARBA" id="ARBA00023180"/>
    </source>
</evidence>
<dbReference type="Gene3D" id="2.60.40.60">
    <property type="entry name" value="Cadherins"/>
    <property type="match status" value="4"/>
</dbReference>
<accession>A0AAN8WJC2</accession>
<evidence type="ECO:0000256" key="7">
    <source>
        <dbReference type="ARBA" id="ARBA00022889"/>
    </source>
</evidence>
<feature type="domain" description="Cadherin" evidence="16">
    <location>
        <begin position="107"/>
        <end position="225"/>
    </location>
</feature>
<evidence type="ECO:0000256" key="1">
    <source>
        <dbReference type="ARBA" id="ARBA00004167"/>
    </source>
</evidence>
<evidence type="ECO:0000259" key="15">
    <source>
        <dbReference type="PROSITE" id="PS50026"/>
    </source>
</evidence>
<dbReference type="Proteomes" id="UP001381693">
    <property type="component" value="Unassembled WGS sequence"/>
</dbReference>
<dbReference type="CDD" id="cd11304">
    <property type="entry name" value="Cadherin_repeat"/>
    <property type="match status" value="4"/>
</dbReference>
<evidence type="ECO:0000256" key="12">
    <source>
        <dbReference type="PROSITE-ProRule" id="PRU00043"/>
    </source>
</evidence>
<evidence type="ECO:0000313" key="18">
    <source>
        <dbReference type="Proteomes" id="UP001381693"/>
    </source>
</evidence>
<sequence length="851" mass="95803">MKAEDYDDASEGTNALLSYSIEKNAFDEKTGEQIFMIERESGIIRTLVCCLDREQTSNYRLEVVAMDGGGLRESRININFSIFENLTATATASIVVLDINDRPPRFTQNEWFVEIEETIGSSVSDQDILTVSVHDDDANNTFTYKVVNSSGFGADKFTIMPNTDGTGSLRVIKPLDFEDPNQSGGFKFQIQVTDYNNSRTGDKNHTAKAWVVIKLIDVNDNEPQFFQSNTQVQVFENTPAGRQLTSMRARDPDRKGKSKVYYMIERSSDQHRIFHIDRSGTVSLQRTLDREATPFHVIKILAVDDGLPAKTATASITIVVMDINDCAPELAEQSNSIILENLPPQKIADIAAIDKDDPAAQHGPPFHFILDPAAADKIHSSFRIENIPEGDNGNGVARIFSLRKFDRETQKVYHVPIIIKDSGKPSLTGTSTLTVVIGDINDNLMEPGTKEVMFYSYRGRAHQTKVGQVYVHDPDDWDLGDKKFMWVTHPHPNFILDEDNGMLTMRYATSDTSYSANFLVNDHRHAQFNVNSSVDVKVRIVSELALYNAGSVRFENITDEDFVRKWDHRTEQPLYSKLQKFGEIIARIFGVESKSVAIFSVQLKQKKPPLTDVFFSVYDSNYLQSTKINSFMLKYKAQIEHEMQLPIAIIGIDACLPENVSCDGSCTSEIKIFDTHYLIDANRTAYVGVNVQMVPQCVCSARNFSAKESCYPNPCHNGGQCKESKYNVHCQCPEGFNGPSCQMLERTFRGDGFAWFPPLKSCERSHLSVEFLTLELHGLILYNGPFELHDKSHHLVSDFIALELNAGRLKLLINFGSGTLELDVSTSEALNDGRWHTADIYWDREVRKVVK</sequence>
<dbReference type="InterPro" id="IPR001791">
    <property type="entry name" value="Laminin_G"/>
</dbReference>
<keyword evidence="3" id="KW-0812">Transmembrane</keyword>
<dbReference type="AlphaFoldDB" id="A0AAN8WJC2"/>
<dbReference type="GO" id="GO:0008013">
    <property type="term" value="F:beta-catenin binding"/>
    <property type="evidence" value="ECO:0007669"/>
    <property type="project" value="TreeGrafter"/>
</dbReference>
<dbReference type="GO" id="GO:0050769">
    <property type="term" value="P:positive regulation of neurogenesis"/>
    <property type="evidence" value="ECO:0007669"/>
    <property type="project" value="UniProtKB-ARBA"/>
</dbReference>
<comment type="caution">
    <text evidence="13">Lacks conserved residue(s) required for the propagation of feature annotation.</text>
</comment>
<feature type="domain" description="EGF-like" evidence="15">
    <location>
        <begin position="706"/>
        <end position="742"/>
    </location>
</feature>
<dbReference type="SMART" id="SM00181">
    <property type="entry name" value="EGF"/>
    <property type="match status" value="1"/>
</dbReference>
<dbReference type="Pfam" id="PF24811">
    <property type="entry name" value="Ig_Shg"/>
    <property type="match status" value="1"/>
</dbReference>
<dbReference type="SUPFAM" id="SSF49313">
    <property type="entry name" value="Cadherin-like"/>
    <property type="match status" value="5"/>
</dbReference>
<keyword evidence="11" id="KW-0325">Glycoprotein</keyword>
<feature type="domain" description="Cadherin" evidence="16">
    <location>
        <begin position="226"/>
        <end position="330"/>
    </location>
</feature>
<proteinExistence type="predicted"/>
<dbReference type="PROSITE" id="PS50026">
    <property type="entry name" value="EGF_3"/>
    <property type="match status" value="1"/>
</dbReference>
<keyword evidence="5" id="KW-0677">Repeat</keyword>
<feature type="domain" description="Cadherin" evidence="16">
    <location>
        <begin position="1"/>
        <end position="106"/>
    </location>
</feature>
<dbReference type="SUPFAM" id="SSF49899">
    <property type="entry name" value="Concanavalin A-like lectins/glucanases"/>
    <property type="match status" value="1"/>
</dbReference>
<keyword evidence="18" id="KW-1185">Reference proteome</keyword>
<dbReference type="PRINTS" id="PR00205">
    <property type="entry name" value="CADHERIN"/>
</dbReference>
<dbReference type="InterPro" id="IPR056370">
    <property type="entry name" value="Shg-like_Ig-like"/>
</dbReference>
<dbReference type="CDD" id="cd00110">
    <property type="entry name" value="LamG"/>
    <property type="match status" value="1"/>
</dbReference>
<dbReference type="Gene3D" id="2.60.120.200">
    <property type="match status" value="1"/>
</dbReference>
<evidence type="ECO:0000256" key="6">
    <source>
        <dbReference type="ARBA" id="ARBA00022837"/>
    </source>
</evidence>
<evidence type="ECO:0000256" key="5">
    <source>
        <dbReference type="ARBA" id="ARBA00022737"/>
    </source>
</evidence>
<keyword evidence="2 13" id="KW-0245">EGF-like domain</keyword>
<dbReference type="GO" id="GO:0031175">
    <property type="term" value="P:neuron projection development"/>
    <property type="evidence" value="ECO:0007669"/>
    <property type="project" value="TreeGrafter"/>
</dbReference>
<keyword evidence="8" id="KW-1133">Transmembrane helix</keyword>
<evidence type="ECO:0000256" key="4">
    <source>
        <dbReference type="ARBA" id="ARBA00022729"/>
    </source>
</evidence>
<dbReference type="PROSITE" id="PS00022">
    <property type="entry name" value="EGF_1"/>
    <property type="match status" value="1"/>
</dbReference>
<feature type="disulfide bond" evidence="13">
    <location>
        <begin position="732"/>
        <end position="741"/>
    </location>
</feature>
<dbReference type="Pfam" id="PF02210">
    <property type="entry name" value="Laminin_G_2"/>
    <property type="match status" value="1"/>
</dbReference>
<dbReference type="PROSITE" id="PS50025">
    <property type="entry name" value="LAM_G_DOMAIN"/>
    <property type="match status" value="1"/>
</dbReference>
<feature type="domain" description="Cadherin" evidence="16">
    <location>
        <begin position="330"/>
        <end position="449"/>
    </location>
</feature>
<gene>
    <name evidence="17" type="primary">hmr-1_8</name>
    <name evidence="17" type="ORF">SK128_021360</name>
</gene>
<dbReference type="PANTHER" id="PTHR24027:SF438">
    <property type="entry name" value="CADHERIN 23"/>
    <property type="match status" value="1"/>
</dbReference>
<dbReference type="InterPro" id="IPR013320">
    <property type="entry name" value="ConA-like_dom_sf"/>
</dbReference>
<keyword evidence="6 12" id="KW-0106">Calcium</keyword>
<dbReference type="Gene3D" id="2.10.25.10">
    <property type="entry name" value="Laminin"/>
    <property type="match status" value="1"/>
</dbReference>
<evidence type="ECO:0000256" key="3">
    <source>
        <dbReference type="ARBA" id="ARBA00022692"/>
    </source>
</evidence>
<dbReference type="InterPro" id="IPR015919">
    <property type="entry name" value="Cadherin-like_sf"/>
</dbReference>
<dbReference type="CDD" id="cd00053">
    <property type="entry name" value="EGF"/>
    <property type="match status" value="1"/>
</dbReference>
<dbReference type="GO" id="GO:0045296">
    <property type="term" value="F:cadherin binding"/>
    <property type="evidence" value="ECO:0007669"/>
    <property type="project" value="TreeGrafter"/>
</dbReference>
<evidence type="ECO:0000256" key="13">
    <source>
        <dbReference type="PROSITE-ProRule" id="PRU00076"/>
    </source>
</evidence>
<dbReference type="PANTHER" id="PTHR24027">
    <property type="entry name" value="CADHERIN-23"/>
    <property type="match status" value="1"/>
</dbReference>
<dbReference type="GO" id="GO:0005509">
    <property type="term" value="F:calcium ion binding"/>
    <property type="evidence" value="ECO:0007669"/>
    <property type="project" value="UniProtKB-UniRule"/>
</dbReference>
<dbReference type="PROSITE" id="PS01186">
    <property type="entry name" value="EGF_2"/>
    <property type="match status" value="1"/>
</dbReference>
<evidence type="ECO:0000259" key="16">
    <source>
        <dbReference type="PROSITE" id="PS50268"/>
    </source>
</evidence>
<dbReference type="FunFam" id="2.60.40.60:FF:000039">
    <property type="entry name" value="FAT atypical cadherin 3"/>
    <property type="match status" value="1"/>
</dbReference>
<name>A0AAN8WJC2_HALRR</name>
<organism evidence="17 18">
    <name type="scientific">Halocaridina rubra</name>
    <name type="common">Hawaiian red shrimp</name>
    <dbReference type="NCBI Taxonomy" id="373956"/>
    <lineage>
        <taxon>Eukaryota</taxon>
        <taxon>Metazoa</taxon>
        <taxon>Ecdysozoa</taxon>
        <taxon>Arthropoda</taxon>
        <taxon>Crustacea</taxon>
        <taxon>Multicrustacea</taxon>
        <taxon>Malacostraca</taxon>
        <taxon>Eumalacostraca</taxon>
        <taxon>Eucarida</taxon>
        <taxon>Decapoda</taxon>
        <taxon>Pleocyemata</taxon>
        <taxon>Caridea</taxon>
        <taxon>Atyoidea</taxon>
        <taxon>Atyidae</taxon>
        <taxon>Halocaridina</taxon>
    </lineage>
</organism>
<dbReference type="GO" id="GO:0048056">
    <property type="term" value="P:R3/R4 cell differentiation"/>
    <property type="evidence" value="ECO:0007669"/>
    <property type="project" value="UniProtKB-ARBA"/>
</dbReference>
<dbReference type="InterPro" id="IPR002126">
    <property type="entry name" value="Cadherin-like_dom"/>
</dbReference>
<reference evidence="17 18" key="1">
    <citation type="submission" date="2023-11" db="EMBL/GenBank/DDBJ databases">
        <title>Halocaridina rubra genome assembly.</title>
        <authorList>
            <person name="Smith C."/>
        </authorList>
    </citation>
    <scope>NUCLEOTIDE SEQUENCE [LARGE SCALE GENOMIC DNA]</scope>
    <source>
        <strain evidence="17">EP-1</strain>
        <tissue evidence="17">Whole</tissue>
    </source>
</reference>
<dbReference type="PROSITE" id="PS50268">
    <property type="entry name" value="CADHERIN_2"/>
    <property type="match status" value="4"/>
</dbReference>
<dbReference type="EMBL" id="JAXCGZ010022983">
    <property type="protein sequence ID" value="KAK7019701.1"/>
    <property type="molecule type" value="Genomic_DNA"/>
</dbReference>
<comment type="subcellular location">
    <subcellularLocation>
        <location evidence="1">Membrane</location>
        <topology evidence="1">Single-pass membrane protein</topology>
    </subcellularLocation>
</comment>
<dbReference type="SMART" id="SM00112">
    <property type="entry name" value="CA"/>
    <property type="match status" value="4"/>
</dbReference>
<keyword evidence="7" id="KW-0130">Cell adhesion</keyword>
<comment type="caution">
    <text evidence="17">The sequence shown here is derived from an EMBL/GenBank/DDBJ whole genome shotgun (WGS) entry which is preliminary data.</text>
</comment>
<dbReference type="GO" id="GO:0016342">
    <property type="term" value="C:catenin complex"/>
    <property type="evidence" value="ECO:0007669"/>
    <property type="project" value="TreeGrafter"/>
</dbReference>
<dbReference type="GO" id="GO:0016477">
    <property type="term" value="P:cell migration"/>
    <property type="evidence" value="ECO:0007669"/>
    <property type="project" value="TreeGrafter"/>
</dbReference>
<evidence type="ECO:0000256" key="10">
    <source>
        <dbReference type="ARBA" id="ARBA00023157"/>
    </source>
</evidence>
<evidence type="ECO:0000256" key="8">
    <source>
        <dbReference type="ARBA" id="ARBA00022989"/>
    </source>
</evidence>
<dbReference type="GO" id="GO:0007156">
    <property type="term" value="P:homophilic cell adhesion via plasma membrane adhesion molecules"/>
    <property type="evidence" value="ECO:0007669"/>
    <property type="project" value="InterPro"/>
</dbReference>
<dbReference type="FunFam" id="2.10.25.10:FF:000012">
    <property type="entry name" value="Delta-like protein"/>
    <property type="match status" value="1"/>
</dbReference>
<dbReference type="InterPro" id="IPR039808">
    <property type="entry name" value="Cadherin"/>
</dbReference>
<protein>
    <submittedName>
        <fullName evidence="17">Cadherin</fullName>
    </submittedName>
</protein>
<dbReference type="GO" id="GO:0048589">
    <property type="term" value="P:developmental growth"/>
    <property type="evidence" value="ECO:0007669"/>
    <property type="project" value="UniProtKB-ARBA"/>
</dbReference>
<dbReference type="InterPro" id="IPR000742">
    <property type="entry name" value="EGF"/>
</dbReference>
<dbReference type="GO" id="GO:0016318">
    <property type="term" value="P:ommatidial rotation"/>
    <property type="evidence" value="ECO:0007669"/>
    <property type="project" value="UniProtKB-ARBA"/>
</dbReference>
<evidence type="ECO:0000259" key="14">
    <source>
        <dbReference type="PROSITE" id="PS50025"/>
    </source>
</evidence>
<dbReference type="Pfam" id="PF00028">
    <property type="entry name" value="Cadherin"/>
    <property type="match status" value="3"/>
</dbReference>
<keyword evidence="9" id="KW-0472">Membrane</keyword>
<evidence type="ECO:0000256" key="2">
    <source>
        <dbReference type="ARBA" id="ARBA00022536"/>
    </source>
</evidence>
<keyword evidence="10 13" id="KW-1015">Disulfide bond</keyword>
<evidence type="ECO:0000256" key="9">
    <source>
        <dbReference type="ARBA" id="ARBA00023136"/>
    </source>
</evidence>
<dbReference type="Pfam" id="PF00008">
    <property type="entry name" value="EGF"/>
    <property type="match status" value="1"/>
</dbReference>
<feature type="domain" description="Laminin G" evidence="14">
    <location>
        <begin position="743"/>
        <end position="851"/>
    </location>
</feature>
<keyword evidence="4" id="KW-0732">Signal</keyword>